<dbReference type="EMBL" id="JAYMGO010000024">
    <property type="protein sequence ID" value="KAL1248279.1"/>
    <property type="molecule type" value="Genomic_DNA"/>
</dbReference>
<accession>A0ABR3L9B9</accession>
<keyword evidence="2" id="KW-1185">Reference proteome</keyword>
<dbReference type="Proteomes" id="UP001558613">
    <property type="component" value="Unassembled WGS sequence"/>
</dbReference>
<evidence type="ECO:0000313" key="2">
    <source>
        <dbReference type="Proteomes" id="UP001558613"/>
    </source>
</evidence>
<name>A0ABR3L9B9_9TELE</name>
<protein>
    <submittedName>
        <fullName evidence="1">Uncharacterized protein</fullName>
    </submittedName>
</protein>
<reference evidence="1 2" key="1">
    <citation type="submission" date="2023-09" db="EMBL/GenBank/DDBJ databases">
        <authorList>
            <person name="Wang M."/>
        </authorList>
    </citation>
    <scope>NUCLEOTIDE SEQUENCE [LARGE SCALE GENOMIC DNA]</scope>
    <source>
        <strain evidence="1">GT-2023</strain>
        <tissue evidence="1">Liver</tissue>
    </source>
</reference>
<organism evidence="1 2">
    <name type="scientific">Cirrhinus molitorella</name>
    <name type="common">mud carp</name>
    <dbReference type="NCBI Taxonomy" id="172907"/>
    <lineage>
        <taxon>Eukaryota</taxon>
        <taxon>Metazoa</taxon>
        <taxon>Chordata</taxon>
        <taxon>Craniata</taxon>
        <taxon>Vertebrata</taxon>
        <taxon>Euteleostomi</taxon>
        <taxon>Actinopterygii</taxon>
        <taxon>Neopterygii</taxon>
        <taxon>Teleostei</taxon>
        <taxon>Ostariophysi</taxon>
        <taxon>Cypriniformes</taxon>
        <taxon>Cyprinidae</taxon>
        <taxon>Labeoninae</taxon>
        <taxon>Labeonini</taxon>
        <taxon>Cirrhinus</taxon>
    </lineage>
</organism>
<proteinExistence type="predicted"/>
<gene>
    <name evidence="1" type="ORF">QQF64_021597</name>
</gene>
<evidence type="ECO:0000313" key="1">
    <source>
        <dbReference type="EMBL" id="KAL1248279.1"/>
    </source>
</evidence>
<comment type="caution">
    <text evidence="1">The sequence shown here is derived from an EMBL/GenBank/DDBJ whole genome shotgun (WGS) entry which is preliminary data.</text>
</comment>
<sequence length="137" mass="15973">MRVYLSLSNTHKAFWETSFRNPHPEQELRLLTNVTWCLNADLRRLRGDLFLVIISIEEHEEPCEIKAVDQTSQITHQLIHKRAWIGEKESSWGAKTRLYEGFQEEMNRFGQQKGKLNGQIKEEKTIGTSKGLAVLHK</sequence>